<dbReference type="PANTHER" id="PTHR10963">
    <property type="entry name" value="GLYCOSYL HYDROLASE-RELATED"/>
    <property type="match status" value="1"/>
</dbReference>
<evidence type="ECO:0000313" key="4">
    <source>
        <dbReference type="EMBL" id="MDT3766609.1"/>
    </source>
</evidence>
<dbReference type="Proteomes" id="UP001247542">
    <property type="component" value="Unassembled WGS sequence"/>
</dbReference>
<proteinExistence type="predicted"/>
<dbReference type="RefSeq" id="WP_313271647.1">
    <property type="nucleotide sequence ID" value="NZ_JASXSX010000001.1"/>
</dbReference>
<sequence length="442" mass="49545">MMLRSKVFKSAVVLMSAAFVSTLAVVGDTDAAELNKGLSTYSALPPFEARIDRDTPQKEGYVLLASDEFNTKDINHALFLDEYLPHWSNGETRPDYVVNNGTLKLRLTKNRAGWDPIKDPGTKVSSIQTYERDDLHRWADYEGPIREVQHFRGHLQKYGHFELRARVARGSGSHTAWWMIGANQGEAEHSNADGRETGEVDVFEILGAKDATGGQFSVHPWEDTLGVFPTKQRFSLPGEESFADDFHVFEFDWDESGMAMQVDGELVAKTRSTIGYPMLTLLGIYENERGGWNGQYDPSVPYPKEFEIDYFRAYQKQPTLPYERTIADGYLRGNTRSDRWVTRWLGGANNDATLTNIWVPKAGEYVLTFEYRCKDPRGFRVLVNNTPTAVFSGLNTGSFKGSFAKQQVRVALKEGLNAVSVDNPHGPAPDFGNLTVAESDAD</sequence>
<dbReference type="InterPro" id="IPR000757">
    <property type="entry name" value="Beta-glucanase-like"/>
</dbReference>
<feature type="domain" description="GH16" evidence="3">
    <location>
        <begin position="39"/>
        <end position="319"/>
    </location>
</feature>
<dbReference type="PANTHER" id="PTHR10963:SF24">
    <property type="entry name" value="GLYCOSIDASE C21B10.07-RELATED"/>
    <property type="match status" value="1"/>
</dbReference>
<dbReference type="Gene3D" id="2.60.120.260">
    <property type="entry name" value="Galactose-binding domain-like"/>
    <property type="match status" value="1"/>
</dbReference>
<protein>
    <submittedName>
        <fullName evidence="4">Family 16 glycosylhydrolase</fullName>
    </submittedName>
</protein>
<dbReference type="EMBL" id="JASXSX010000001">
    <property type="protein sequence ID" value="MDT3766609.1"/>
    <property type="molecule type" value="Genomic_DNA"/>
</dbReference>
<organism evidence="4 5">
    <name type="scientific">Gleimia hominis</name>
    <dbReference type="NCBI Taxonomy" id="595468"/>
    <lineage>
        <taxon>Bacteria</taxon>
        <taxon>Bacillati</taxon>
        <taxon>Actinomycetota</taxon>
        <taxon>Actinomycetes</taxon>
        <taxon>Actinomycetales</taxon>
        <taxon>Actinomycetaceae</taxon>
        <taxon>Gleimia</taxon>
    </lineage>
</organism>
<dbReference type="Pfam" id="PF00722">
    <property type="entry name" value="Glyco_hydro_16"/>
    <property type="match status" value="1"/>
</dbReference>
<name>A0ABU3I8A3_9ACTO</name>
<reference evidence="4 5" key="1">
    <citation type="submission" date="2023-06" db="EMBL/GenBank/DDBJ databases">
        <title>Draft genome sequence of Gleimia hominis type strain CCUG 57540T.</title>
        <authorList>
            <person name="Salva-Serra F."/>
            <person name="Cardew S."/>
            <person name="Jensie Markopoulos S."/>
            <person name="Ohlen M."/>
            <person name="Inganas E."/>
            <person name="Svensson-Stadler L."/>
            <person name="Moore E.R.B."/>
        </authorList>
    </citation>
    <scope>NUCLEOTIDE SEQUENCE [LARGE SCALE GENOMIC DNA]</scope>
    <source>
        <strain evidence="4 5">CCUG 57540</strain>
    </source>
</reference>
<accession>A0ABU3I8A3</accession>
<dbReference type="SUPFAM" id="SSF49899">
    <property type="entry name" value="Concanavalin A-like lectins/glucanases"/>
    <property type="match status" value="1"/>
</dbReference>
<gene>
    <name evidence="4" type="ORF">QS713_00790</name>
</gene>
<comment type="caution">
    <text evidence="4">The sequence shown here is derived from an EMBL/GenBank/DDBJ whole genome shotgun (WGS) entry which is preliminary data.</text>
</comment>
<dbReference type="InterPro" id="IPR050546">
    <property type="entry name" value="Glycosyl_Hydrlase_16"/>
</dbReference>
<dbReference type="Gene3D" id="2.60.120.200">
    <property type="match status" value="1"/>
</dbReference>
<evidence type="ECO:0000256" key="1">
    <source>
        <dbReference type="SAM" id="MobiDB-lite"/>
    </source>
</evidence>
<evidence type="ECO:0000256" key="2">
    <source>
        <dbReference type="SAM" id="SignalP"/>
    </source>
</evidence>
<keyword evidence="5" id="KW-1185">Reference proteome</keyword>
<dbReference type="CDD" id="cd00413">
    <property type="entry name" value="Glyco_hydrolase_16"/>
    <property type="match status" value="1"/>
</dbReference>
<keyword evidence="2" id="KW-0732">Signal</keyword>
<evidence type="ECO:0000313" key="5">
    <source>
        <dbReference type="Proteomes" id="UP001247542"/>
    </source>
</evidence>
<feature type="signal peptide" evidence="2">
    <location>
        <begin position="1"/>
        <end position="24"/>
    </location>
</feature>
<dbReference type="PROSITE" id="PS51762">
    <property type="entry name" value="GH16_2"/>
    <property type="match status" value="1"/>
</dbReference>
<feature type="chain" id="PRO_5045489471" evidence="2">
    <location>
        <begin position="25"/>
        <end position="442"/>
    </location>
</feature>
<dbReference type="InterPro" id="IPR013320">
    <property type="entry name" value="ConA-like_dom_sf"/>
</dbReference>
<evidence type="ECO:0000259" key="3">
    <source>
        <dbReference type="PROSITE" id="PS51762"/>
    </source>
</evidence>
<feature type="region of interest" description="Disordered" evidence="1">
    <location>
        <begin position="423"/>
        <end position="442"/>
    </location>
</feature>